<dbReference type="EMBL" id="JACGWM010000009">
    <property type="protein sequence ID" value="KAL0351330.1"/>
    <property type="molecule type" value="Genomic_DNA"/>
</dbReference>
<dbReference type="InterPro" id="IPR013320">
    <property type="entry name" value="ConA-like_dom_sf"/>
</dbReference>
<dbReference type="InterPro" id="IPR044736">
    <property type="entry name" value="Gid1/RanBPM/SPLA_SPRY"/>
</dbReference>
<dbReference type="FunFam" id="2.60.120.920:FF:000092">
    <property type="entry name" value="Ran-binding protein M homolog"/>
    <property type="match status" value="1"/>
</dbReference>
<evidence type="ECO:0000313" key="2">
    <source>
        <dbReference type="EMBL" id="KAL0351330.1"/>
    </source>
</evidence>
<sequence length="518" mass="57931">MSEATSQSQPPGKDLIGSYFLDLWCHTSKTLAVKSETKSASEFEEEEEECPTELDTVNSSGGFSVVGPDKLSLLYPSVNLHGHDVGVAQANRAAPMKRLLYYFEIYVKNAGSKGQIAIGFTTSAFRLRRQPGWEANSYGYHGDDGMLYRGHGKGDTFGPTYTTGDTVGGGINYATQEFFFTKNGVVVGSVYKDVKGPVIPTVAVHSQNEEYVTVNFGKDPFVFDLKAYEAEQRAKQQIKIDNITIPQDASYGYKFVNFLCIGMAYLIVLTDFLKLPSNALMPLSKLKLPFTILTSCTGFKSRKEIEFDPIYNIMDIEETLKLFDCWLLCLPFLWFQKNGFSEEDSMYALNQRRTLRQLIKSGKIDETLHTSQVRTLLVVTLSIIICQDMFVEIVPNFEDGKLEEAIMYGRSEFDKFKKLSGFDDLVKDCAALLAYEQPSKSSVGYLLQESQRELVADAVNAMVLSTNPKVKDASLCMHSCLERLIRQVTACFLEKRSLNGDQGEAFQLSRILKSGKKG</sequence>
<dbReference type="Pfam" id="PF00622">
    <property type="entry name" value="SPRY"/>
    <property type="match status" value="1"/>
</dbReference>
<reference evidence="2" key="2">
    <citation type="journal article" date="2024" name="Plant">
        <title>Genomic evolution and insights into agronomic trait innovations of Sesamum species.</title>
        <authorList>
            <person name="Miao H."/>
            <person name="Wang L."/>
            <person name="Qu L."/>
            <person name="Liu H."/>
            <person name="Sun Y."/>
            <person name="Le M."/>
            <person name="Wang Q."/>
            <person name="Wei S."/>
            <person name="Zheng Y."/>
            <person name="Lin W."/>
            <person name="Duan Y."/>
            <person name="Cao H."/>
            <person name="Xiong S."/>
            <person name="Wang X."/>
            <person name="Wei L."/>
            <person name="Li C."/>
            <person name="Ma Q."/>
            <person name="Ju M."/>
            <person name="Zhao R."/>
            <person name="Li G."/>
            <person name="Mu C."/>
            <person name="Tian Q."/>
            <person name="Mei H."/>
            <person name="Zhang T."/>
            <person name="Gao T."/>
            <person name="Zhang H."/>
        </authorList>
    </citation>
    <scope>NUCLEOTIDE SEQUENCE</scope>
    <source>
        <strain evidence="2">KEN8</strain>
    </source>
</reference>
<dbReference type="PROSITE" id="PS50188">
    <property type="entry name" value="B302_SPRY"/>
    <property type="match status" value="1"/>
</dbReference>
<protein>
    <submittedName>
        <fullName evidence="2">Ran-binding protein M</fullName>
    </submittedName>
</protein>
<feature type="domain" description="B30.2/SPRY" evidence="1">
    <location>
        <begin position="32"/>
        <end position="221"/>
    </location>
</feature>
<dbReference type="SUPFAM" id="SSF49899">
    <property type="entry name" value="Concanavalin A-like lectins/glucanases"/>
    <property type="match status" value="1"/>
</dbReference>
<gene>
    <name evidence="2" type="ORF">Scaly_1521700</name>
</gene>
<name>A0AAW2P5H1_9LAMI</name>
<dbReference type="InterPro" id="IPR001870">
    <property type="entry name" value="B30.2/SPRY"/>
</dbReference>
<comment type="caution">
    <text evidence="2">The sequence shown here is derived from an EMBL/GenBank/DDBJ whole genome shotgun (WGS) entry which is preliminary data.</text>
</comment>
<dbReference type="InterPro" id="IPR024964">
    <property type="entry name" value="CTLH/CRA"/>
</dbReference>
<dbReference type="AlphaFoldDB" id="A0AAW2P5H1"/>
<dbReference type="SMART" id="SM00449">
    <property type="entry name" value="SPRY"/>
    <property type="match status" value="1"/>
</dbReference>
<dbReference type="SMART" id="SM00757">
    <property type="entry name" value="CRA"/>
    <property type="match status" value="1"/>
</dbReference>
<reference evidence="2" key="1">
    <citation type="submission" date="2020-06" db="EMBL/GenBank/DDBJ databases">
        <authorList>
            <person name="Li T."/>
            <person name="Hu X."/>
            <person name="Zhang T."/>
            <person name="Song X."/>
            <person name="Zhang H."/>
            <person name="Dai N."/>
            <person name="Sheng W."/>
            <person name="Hou X."/>
            <person name="Wei L."/>
        </authorList>
    </citation>
    <scope>NUCLEOTIDE SEQUENCE</scope>
    <source>
        <strain evidence="2">KEN8</strain>
        <tissue evidence="2">Leaf</tissue>
    </source>
</reference>
<proteinExistence type="predicted"/>
<organism evidence="2">
    <name type="scientific">Sesamum calycinum</name>
    <dbReference type="NCBI Taxonomy" id="2727403"/>
    <lineage>
        <taxon>Eukaryota</taxon>
        <taxon>Viridiplantae</taxon>
        <taxon>Streptophyta</taxon>
        <taxon>Embryophyta</taxon>
        <taxon>Tracheophyta</taxon>
        <taxon>Spermatophyta</taxon>
        <taxon>Magnoliopsida</taxon>
        <taxon>eudicotyledons</taxon>
        <taxon>Gunneridae</taxon>
        <taxon>Pentapetalae</taxon>
        <taxon>asterids</taxon>
        <taxon>lamiids</taxon>
        <taxon>Lamiales</taxon>
        <taxon>Pedaliaceae</taxon>
        <taxon>Sesamum</taxon>
    </lineage>
</organism>
<dbReference type="InterPro" id="IPR013144">
    <property type="entry name" value="CRA_dom"/>
</dbReference>
<dbReference type="Pfam" id="PF10607">
    <property type="entry name" value="CTLH"/>
    <property type="match status" value="1"/>
</dbReference>
<dbReference type="CDD" id="cd12885">
    <property type="entry name" value="SPRY_RanBP_like"/>
    <property type="match status" value="1"/>
</dbReference>
<evidence type="ECO:0000259" key="1">
    <source>
        <dbReference type="PROSITE" id="PS50188"/>
    </source>
</evidence>
<dbReference type="InterPro" id="IPR043136">
    <property type="entry name" value="B30.2/SPRY_sf"/>
</dbReference>
<accession>A0AAW2P5H1</accession>
<dbReference type="PANTHER" id="PTHR12864">
    <property type="entry name" value="RAN BINDING PROTEIN 9-RELATED"/>
    <property type="match status" value="1"/>
</dbReference>
<dbReference type="InterPro" id="IPR003877">
    <property type="entry name" value="SPRY_dom"/>
</dbReference>
<dbReference type="Gene3D" id="2.60.120.920">
    <property type="match status" value="1"/>
</dbReference>
<dbReference type="InterPro" id="IPR050618">
    <property type="entry name" value="Ubq-SigPath_Reg"/>
</dbReference>